<accession>A0ABD3CFN7</accession>
<reference evidence="2" key="1">
    <citation type="journal article" date="2024" name="IScience">
        <title>Strigolactones Initiate the Formation of Haustorium-like Structures in Castilleja.</title>
        <authorList>
            <person name="Buerger M."/>
            <person name="Peterson D."/>
            <person name="Chory J."/>
        </authorList>
    </citation>
    <scope>NUCLEOTIDE SEQUENCE [LARGE SCALE GENOMIC DNA]</scope>
</reference>
<protein>
    <submittedName>
        <fullName evidence="1">Vacuolar protein sorting-associated protein 18 like protein</fullName>
    </submittedName>
</protein>
<organism evidence="1 2">
    <name type="scientific">Castilleja foliolosa</name>
    <dbReference type="NCBI Taxonomy" id="1961234"/>
    <lineage>
        <taxon>Eukaryota</taxon>
        <taxon>Viridiplantae</taxon>
        <taxon>Streptophyta</taxon>
        <taxon>Embryophyta</taxon>
        <taxon>Tracheophyta</taxon>
        <taxon>Spermatophyta</taxon>
        <taxon>Magnoliopsida</taxon>
        <taxon>eudicotyledons</taxon>
        <taxon>Gunneridae</taxon>
        <taxon>Pentapetalae</taxon>
        <taxon>asterids</taxon>
        <taxon>lamiids</taxon>
        <taxon>Lamiales</taxon>
        <taxon>Orobanchaceae</taxon>
        <taxon>Pedicularideae</taxon>
        <taxon>Castillejinae</taxon>
        <taxon>Castilleja</taxon>
    </lineage>
</organism>
<evidence type="ECO:0000313" key="2">
    <source>
        <dbReference type="Proteomes" id="UP001632038"/>
    </source>
</evidence>
<dbReference type="EMBL" id="JAVIJP010000036">
    <property type="protein sequence ID" value="KAL3628349.1"/>
    <property type="molecule type" value="Genomic_DNA"/>
</dbReference>
<dbReference type="Proteomes" id="UP001632038">
    <property type="component" value="Unassembled WGS sequence"/>
</dbReference>
<dbReference type="AlphaFoldDB" id="A0ABD3CFN7"/>
<gene>
    <name evidence="1" type="primary">VPS18_1</name>
    <name evidence="1" type="ORF">CASFOL_027395</name>
</gene>
<comment type="caution">
    <text evidence="1">The sequence shown here is derived from an EMBL/GenBank/DDBJ whole genome shotgun (WGS) entry which is preliminary data.</text>
</comment>
<keyword evidence="2" id="KW-1185">Reference proteome</keyword>
<sequence length="35" mass="4018">MEITDTNNGNYGARYYVMSVTPIRLYSFTGINLLE</sequence>
<proteinExistence type="predicted"/>
<evidence type="ECO:0000313" key="1">
    <source>
        <dbReference type="EMBL" id="KAL3628349.1"/>
    </source>
</evidence>
<name>A0ABD3CFN7_9LAMI</name>